<evidence type="ECO:0000313" key="1">
    <source>
        <dbReference type="EMBL" id="KAH7678032.1"/>
    </source>
</evidence>
<accession>A0ACB7VUA8</accession>
<name>A0ACB7VUA8_DIOAL</name>
<comment type="caution">
    <text evidence="1">The sequence shown here is derived from an EMBL/GenBank/DDBJ whole genome shotgun (WGS) entry which is preliminary data.</text>
</comment>
<protein>
    <submittedName>
        <fullName evidence="1">Adenine nucleotide alpha hydrolases-like protein</fullName>
    </submittedName>
</protein>
<proteinExistence type="predicted"/>
<gene>
    <name evidence="1" type="ORF">IHE45_07G123100</name>
</gene>
<keyword evidence="2" id="KW-1185">Reference proteome</keyword>
<organism evidence="1 2">
    <name type="scientific">Dioscorea alata</name>
    <name type="common">Purple yam</name>
    <dbReference type="NCBI Taxonomy" id="55571"/>
    <lineage>
        <taxon>Eukaryota</taxon>
        <taxon>Viridiplantae</taxon>
        <taxon>Streptophyta</taxon>
        <taxon>Embryophyta</taxon>
        <taxon>Tracheophyta</taxon>
        <taxon>Spermatophyta</taxon>
        <taxon>Magnoliopsida</taxon>
        <taxon>Liliopsida</taxon>
        <taxon>Dioscoreales</taxon>
        <taxon>Dioscoreaceae</taxon>
        <taxon>Dioscorea</taxon>
    </lineage>
</organism>
<evidence type="ECO:0000313" key="2">
    <source>
        <dbReference type="Proteomes" id="UP000827976"/>
    </source>
</evidence>
<sequence length="837" mass="89759">MAATLTNMTNSIKTSSNGAWQGDNPLHFAFPLLIIQIILVLIVSRSLSLLLKPLRQPNVIAEIVGGILLGPSALGRIEAFKARMFPSWSTLTLETVASLGLVFFLFLVGLELDLRSIRRSGRRALSIAMAGISLPFACGVGVAFVLRSTVPGADTASYAPFLVFMGVALSITAFPVLARILAELKLLTTPLGETAMAAAAFNDVAAWILLALAVALSGGEHHKSPLIPVWVLLTGAAFVAVQMVLVRPVMSWVARRADGQGEGSEIWICLTLMAVLVSGFVTDLIGIHAIFGAFVFGLTVPKEGDFAGRLIERIEDFISVLLLPLYFASSGLKTNVASLNGGRAWGLLALVISTACAGKIIGTFAVALACKLPVKEAFALGVLMNTKGLVELIVLNIGKERKVLNEETFAILVLMAIFTTFITTPAVMAVYKPARHYDQQDKSGKLSCASSSSPSFFKDPKELRVLACVHGHRDVPSIINLVETIRGGTKKSPLKLYILHLVELTERSSSIIMAHRERRNGIPFNNPRRASRDQIGLAFQAYGSLGRVRVRPMTAVSAMPTMHEDVCNVAENKRVALVVVPFHKHRAAGEEAGMENAGPVWRAVNQRVLKEATCTVAVLVDRGFGGERQVGPAEVAHGVCVVFFGGPDDREALELAGRMAEHPGVTVTAVRFVTDGEPAVKLRPSPLKSTEKSYTFSTAVDGMDHEREKELDDAAVEEFTRRTEGAVRYEERPARNVVEAVLGLGRSKEYELIVVGKGRYPSAMVAELAGRTAEHAELGPIGDALASSNNGVVCSVLVVQQHDVVHSEETPVSLVMHGDDVAVDAHSGEPEVTSGQS</sequence>
<dbReference type="EMBL" id="CM037017">
    <property type="protein sequence ID" value="KAH7678032.1"/>
    <property type="molecule type" value="Genomic_DNA"/>
</dbReference>
<dbReference type="Proteomes" id="UP000827976">
    <property type="component" value="Chromosome 7"/>
</dbReference>
<reference evidence="2" key="1">
    <citation type="journal article" date="2022" name="Nat. Commun.">
        <title>Chromosome evolution and the genetic basis of agronomically important traits in greater yam.</title>
        <authorList>
            <person name="Bredeson J.V."/>
            <person name="Lyons J.B."/>
            <person name="Oniyinde I.O."/>
            <person name="Okereke N.R."/>
            <person name="Kolade O."/>
            <person name="Nnabue I."/>
            <person name="Nwadili C.O."/>
            <person name="Hribova E."/>
            <person name="Parker M."/>
            <person name="Nwogha J."/>
            <person name="Shu S."/>
            <person name="Carlson J."/>
            <person name="Kariba R."/>
            <person name="Muthemba S."/>
            <person name="Knop K."/>
            <person name="Barton G.J."/>
            <person name="Sherwood A.V."/>
            <person name="Lopez-Montes A."/>
            <person name="Asiedu R."/>
            <person name="Jamnadass R."/>
            <person name="Muchugi A."/>
            <person name="Goodstein D."/>
            <person name="Egesi C.N."/>
            <person name="Featherston J."/>
            <person name="Asfaw A."/>
            <person name="Simpson G.G."/>
            <person name="Dolezel J."/>
            <person name="Hendre P.S."/>
            <person name="Van Deynze A."/>
            <person name="Kumar P.L."/>
            <person name="Obidiegwu J.E."/>
            <person name="Bhattacharjee R."/>
            <person name="Rokhsar D.S."/>
        </authorList>
    </citation>
    <scope>NUCLEOTIDE SEQUENCE [LARGE SCALE GENOMIC DNA]</scope>
    <source>
        <strain evidence="2">cv. TDa95/00328</strain>
    </source>
</reference>